<comment type="similarity">
    <text evidence="1 2">Belongs to the UPF0102 family.</text>
</comment>
<name>A0ABU5SRG9_9CYAN</name>
<dbReference type="PANTHER" id="PTHR34039">
    <property type="entry name" value="UPF0102 PROTEIN YRAN"/>
    <property type="match status" value="1"/>
</dbReference>
<dbReference type="PANTHER" id="PTHR34039:SF1">
    <property type="entry name" value="UPF0102 PROTEIN YRAN"/>
    <property type="match status" value="1"/>
</dbReference>
<dbReference type="InterPro" id="IPR011335">
    <property type="entry name" value="Restrct_endonuc-II-like"/>
</dbReference>
<dbReference type="Pfam" id="PF02021">
    <property type="entry name" value="UPF0102"/>
    <property type="match status" value="1"/>
</dbReference>
<proteinExistence type="inferred from homology"/>
<sequence length="121" mass="14071">MPPSPAQREGAWAEQRVLRLLRLRGWQLLERNWRCRWGELDLVLHKPGRLLLVEVKGRRRSGLDGSGTAALRWPKRQRLARAWDCWLAAHPRWERTPVEQVAALVPLPPSPAPVRWIRLGD</sequence>
<comment type="caution">
    <text evidence="3">The sequence shown here is derived from an EMBL/GenBank/DDBJ whole genome shotgun (WGS) entry which is preliminary data.</text>
</comment>
<dbReference type="RefSeq" id="WP_323355132.1">
    <property type="nucleotide sequence ID" value="NZ_JAYGHY010000001.1"/>
</dbReference>
<evidence type="ECO:0000313" key="3">
    <source>
        <dbReference type="EMBL" id="MEA5440960.1"/>
    </source>
</evidence>
<evidence type="ECO:0000256" key="1">
    <source>
        <dbReference type="ARBA" id="ARBA00006738"/>
    </source>
</evidence>
<dbReference type="HAMAP" id="MF_00048">
    <property type="entry name" value="UPF0102"/>
    <property type="match status" value="1"/>
</dbReference>
<protein>
    <recommendedName>
        <fullName evidence="2">UPF0102 protein VB739_00160</fullName>
    </recommendedName>
</protein>
<organism evidence="3 4">
    <name type="scientific">Cyanobium gracile UHCC 0281</name>
    <dbReference type="NCBI Taxonomy" id="3110309"/>
    <lineage>
        <taxon>Bacteria</taxon>
        <taxon>Bacillati</taxon>
        <taxon>Cyanobacteriota</taxon>
        <taxon>Cyanophyceae</taxon>
        <taxon>Synechococcales</taxon>
        <taxon>Prochlorococcaceae</taxon>
        <taxon>Cyanobium</taxon>
    </lineage>
</organism>
<accession>A0ABU5SRG9</accession>
<gene>
    <name evidence="3" type="ORF">VB739_00160</name>
</gene>
<dbReference type="InterPro" id="IPR003509">
    <property type="entry name" value="UPF0102_YraN-like"/>
</dbReference>
<keyword evidence="4" id="KW-1185">Reference proteome</keyword>
<dbReference type="Proteomes" id="UP001302329">
    <property type="component" value="Unassembled WGS sequence"/>
</dbReference>
<dbReference type="SUPFAM" id="SSF52980">
    <property type="entry name" value="Restriction endonuclease-like"/>
    <property type="match status" value="1"/>
</dbReference>
<evidence type="ECO:0000313" key="4">
    <source>
        <dbReference type="Proteomes" id="UP001302329"/>
    </source>
</evidence>
<dbReference type="InterPro" id="IPR011856">
    <property type="entry name" value="tRNA_endonuc-like_dom_sf"/>
</dbReference>
<dbReference type="EMBL" id="JAYGHY010000001">
    <property type="protein sequence ID" value="MEA5440960.1"/>
    <property type="molecule type" value="Genomic_DNA"/>
</dbReference>
<evidence type="ECO:0000256" key="2">
    <source>
        <dbReference type="HAMAP-Rule" id="MF_00048"/>
    </source>
</evidence>
<dbReference type="Gene3D" id="3.40.1350.10">
    <property type="match status" value="1"/>
</dbReference>
<reference evidence="3 4" key="1">
    <citation type="submission" date="2023-12" db="EMBL/GenBank/DDBJ databases">
        <title>Baltic Sea Cyanobacteria.</title>
        <authorList>
            <person name="Delbaje E."/>
            <person name="Fewer D.P."/>
            <person name="Shishido T.K."/>
        </authorList>
    </citation>
    <scope>NUCLEOTIDE SEQUENCE [LARGE SCALE GENOMIC DNA]</scope>
    <source>
        <strain evidence="3 4">UHCC 0281</strain>
    </source>
</reference>
<dbReference type="NCBIfam" id="NF011281">
    <property type="entry name" value="PRK14689.1"/>
    <property type="match status" value="1"/>
</dbReference>